<evidence type="ECO:0000256" key="1">
    <source>
        <dbReference type="SAM" id="Phobius"/>
    </source>
</evidence>
<dbReference type="PANTHER" id="PTHR37290:SF1">
    <property type="entry name" value="INNER MEMBRANE PROTEIN YIAA"/>
    <property type="match status" value="1"/>
</dbReference>
<dbReference type="InterPro" id="IPR008024">
    <property type="entry name" value="YiaAB"/>
</dbReference>
<keyword evidence="1" id="KW-1133">Transmembrane helix</keyword>
<proteinExistence type="predicted"/>
<dbReference type="AlphaFoldDB" id="A0A931BK73"/>
<accession>A0A931BK73</accession>
<feature type="transmembrane region" description="Helical" evidence="1">
    <location>
        <begin position="79"/>
        <end position="103"/>
    </location>
</feature>
<feature type="transmembrane region" description="Helical" evidence="1">
    <location>
        <begin position="109"/>
        <end position="126"/>
    </location>
</feature>
<feature type="domain" description="YiaAB two helix" evidence="2">
    <location>
        <begin position="17"/>
        <end position="69"/>
    </location>
</feature>
<keyword evidence="1" id="KW-0812">Transmembrane</keyword>
<dbReference type="PANTHER" id="PTHR37290">
    <property type="entry name" value="INNER MEMBRANE PROTEIN YIAA-RELATED"/>
    <property type="match status" value="1"/>
</dbReference>
<dbReference type="Proteomes" id="UP000645610">
    <property type="component" value="Unassembled WGS sequence"/>
</dbReference>
<keyword evidence="4" id="KW-1185">Reference proteome</keyword>
<gene>
    <name evidence="3" type="ORF">I2I01_05080</name>
</gene>
<reference evidence="3 4" key="1">
    <citation type="submission" date="2020-11" db="EMBL/GenBank/DDBJ databases">
        <authorList>
            <person name="Kim M.K."/>
        </authorList>
    </citation>
    <scope>NUCLEOTIDE SEQUENCE [LARGE SCALE GENOMIC DNA]</scope>
    <source>
        <strain evidence="3 4">BT439</strain>
    </source>
</reference>
<dbReference type="NCBIfam" id="NF008482">
    <property type="entry name" value="PRK11383.1"/>
    <property type="match status" value="1"/>
</dbReference>
<evidence type="ECO:0000313" key="3">
    <source>
        <dbReference type="EMBL" id="MBF9140995.1"/>
    </source>
</evidence>
<dbReference type="InterPro" id="IPR038972">
    <property type="entry name" value="YiaA-like"/>
</dbReference>
<keyword evidence="1" id="KW-0472">Membrane</keyword>
<protein>
    <submittedName>
        <fullName evidence="3">YiaA/YiaB family protein</fullName>
    </submittedName>
</protein>
<evidence type="ECO:0000313" key="4">
    <source>
        <dbReference type="Proteomes" id="UP000645610"/>
    </source>
</evidence>
<evidence type="ECO:0000259" key="2">
    <source>
        <dbReference type="Pfam" id="PF05360"/>
    </source>
</evidence>
<dbReference type="RefSeq" id="WP_196285323.1">
    <property type="nucleotide sequence ID" value="NZ_JADQDP010000001.1"/>
</dbReference>
<name>A0A931BK73_9BACT</name>
<comment type="caution">
    <text evidence="3">The sequence shown here is derived from an EMBL/GenBank/DDBJ whole genome shotgun (WGS) entry which is preliminary data.</text>
</comment>
<organism evidence="3 4">
    <name type="scientific">Hymenobacter properus</name>
    <dbReference type="NCBI Taxonomy" id="2791026"/>
    <lineage>
        <taxon>Bacteria</taxon>
        <taxon>Pseudomonadati</taxon>
        <taxon>Bacteroidota</taxon>
        <taxon>Cytophagia</taxon>
        <taxon>Cytophagales</taxon>
        <taxon>Hymenobacteraceae</taxon>
        <taxon>Hymenobacter</taxon>
    </lineage>
</organism>
<feature type="domain" description="YiaAB two helix" evidence="2">
    <location>
        <begin position="80"/>
        <end position="132"/>
    </location>
</feature>
<dbReference type="GO" id="GO:0006974">
    <property type="term" value="P:DNA damage response"/>
    <property type="evidence" value="ECO:0007669"/>
    <property type="project" value="TreeGrafter"/>
</dbReference>
<dbReference type="EMBL" id="JADQDP010000001">
    <property type="protein sequence ID" value="MBF9140995.1"/>
    <property type="molecule type" value="Genomic_DNA"/>
</dbReference>
<dbReference type="Pfam" id="PF05360">
    <property type="entry name" value="YiaAB"/>
    <property type="match status" value="2"/>
</dbReference>
<sequence length="146" mass="15848">MSPAATNPRLQQTSSAFIAASWVALLLGIVAFNIGLWNAQMALNEKGYYFTVLMYGLFAAISVQKSVRDRLEGIPVTNLYYGISWVSVLLTVLLLTVGLWNATLTLSEKGFYGMAFVLSLFGAIAVQKNTRDSLHANPPTSADLAQ</sequence>
<dbReference type="GO" id="GO:0005886">
    <property type="term" value="C:plasma membrane"/>
    <property type="evidence" value="ECO:0007669"/>
    <property type="project" value="TreeGrafter"/>
</dbReference>
<feature type="transmembrane region" description="Helical" evidence="1">
    <location>
        <begin position="16"/>
        <end position="36"/>
    </location>
</feature>